<dbReference type="EMBL" id="LAZR01000046">
    <property type="protein sequence ID" value="KKN99592.1"/>
    <property type="molecule type" value="Genomic_DNA"/>
</dbReference>
<reference evidence="14" key="1">
    <citation type="journal article" date="2015" name="Nature">
        <title>Complex archaea that bridge the gap between prokaryotes and eukaryotes.</title>
        <authorList>
            <person name="Spang A."/>
            <person name="Saw J.H."/>
            <person name="Jorgensen S.L."/>
            <person name="Zaremba-Niedzwiedzka K."/>
            <person name="Martijn J."/>
            <person name="Lind A.E."/>
            <person name="van Eijk R."/>
            <person name="Schleper C."/>
            <person name="Guy L."/>
            <person name="Ettema T.J."/>
        </authorList>
    </citation>
    <scope>NUCLEOTIDE SEQUENCE</scope>
</reference>
<dbReference type="InterPro" id="IPR013656">
    <property type="entry name" value="PAS_4"/>
</dbReference>
<dbReference type="PANTHER" id="PTHR44936:SF10">
    <property type="entry name" value="SENSOR PROTEIN RSTB"/>
    <property type="match status" value="1"/>
</dbReference>
<dbReference type="FunFam" id="3.30.565.10:FF:000006">
    <property type="entry name" value="Sensor histidine kinase WalK"/>
    <property type="match status" value="1"/>
</dbReference>
<dbReference type="Gene3D" id="1.20.120.880">
    <property type="entry name" value="Histidine kinase (KinB), sensor domain"/>
    <property type="match status" value="1"/>
</dbReference>
<dbReference type="InterPro" id="IPR050980">
    <property type="entry name" value="2C_sensor_his_kinase"/>
</dbReference>
<dbReference type="InterPro" id="IPR031909">
    <property type="entry name" value="KinB_sensor_dom"/>
</dbReference>
<comment type="catalytic activity">
    <reaction evidence="1">
        <text>ATP + protein L-histidine = ADP + protein N-phospho-L-histidine.</text>
        <dbReference type="EC" id="2.7.13.3"/>
    </reaction>
</comment>
<dbReference type="PROSITE" id="PS50109">
    <property type="entry name" value="HIS_KIN"/>
    <property type="match status" value="1"/>
</dbReference>
<comment type="caution">
    <text evidence="14">The sequence shown here is derived from an EMBL/GenBank/DDBJ whole genome shotgun (WGS) entry which is preliminary data.</text>
</comment>
<dbReference type="Gene3D" id="1.10.287.130">
    <property type="match status" value="1"/>
</dbReference>
<dbReference type="SUPFAM" id="SSF55874">
    <property type="entry name" value="ATPase domain of HSP90 chaperone/DNA topoisomerase II/histidine kinase"/>
    <property type="match status" value="1"/>
</dbReference>
<dbReference type="InterPro" id="IPR036890">
    <property type="entry name" value="HATPase_C_sf"/>
</dbReference>
<dbReference type="Gene3D" id="3.30.565.10">
    <property type="entry name" value="Histidine kinase-like ATPase, C-terminal domain"/>
    <property type="match status" value="1"/>
</dbReference>
<dbReference type="SUPFAM" id="SSF47384">
    <property type="entry name" value="Homodimeric domain of signal transducing histidine kinase"/>
    <property type="match status" value="1"/>
</dbReference>
<dbReference type="CDD" id="cd00075">
    <property type="entry name" value="HATPase"/>
    <property type="match status" value="1"/>
</dbReference>
<evidence type="ECO:0000256" key="6">
    <source>
        <dbReference type="ARBA" id="ARBA00022679"/>
    </source>
</evidence>
<evidence type="ECO:0000256" key="10">
    <source>
        <dbReference type="SAM" id="Phobius"/>
    </source>
</evidence>
<feature type="transmembrane region" description="Helical" evidence="10">
    <location>
        <begin position="12"/>
        <end position="32"/>
    </location>
</feature>
<dbReference type="CDD" id="cd06225">
    <property type="entry name" value="HAMP"/>
    <property type="match status" value="1"/>
</dbReference>
<accession>A0A0F9VID2</accession>
<dbReference type="SUPFAM" id="SSF55785">
    <property type="entry name" value="PYP-like sensor domain (PAS domain)"/>
    <property type="match status" value="1"/>
</dbReference>
<comment type="subcellular location">
    <subcellularLocation>
        <location evidence="2">Cell membrane</location>
        <topology evidence="2">Multi-pass membrane protein</topology>
    </subcellularLocation>
</comment>
<keyword evidence="5" id="KW-0597">Phosphoprotein</keyword>
<dbReference type="InterPro" id="IPR005467">
    <property type="entry name" value="His_kinase_dom"/>
</dbReference>
<dbReference type="PROSITE" id="PS50112">
    <property type="entry name" value="PAS"/>
    <property type="match status" value="1"/>
</dbReference>
<dbReference type="Pfam" id="PF08448">
    <property type="entry name" value="PAS_4"/>
    <property type="match status" value="1"/>
</dbReference>
<dbReference type="InterPro" id="IPR035965">
    <property type="entry name" value="PAS-like_dom_sf"/>
</dbReference>
<dbReference type="Gene3D" id="1.10.8.500">
    <property type="entry name" value="HAMP domain in histidine kinase"/>
    <property type="match status" value="1"/>
</dbReference>
<keyword evidence="8" id="KW-0418">Kinase</keyword>
<organism evidence="14">
    <name type="scientific">marine sediment metagenome</name>
    <dbReference type="NCBI Taxonomy" id="412755"/>
    <lineage>
        <taxon>unclassified sequences</taxon>
        <taxon>metagenomes</taxon>
        <taxon>ecological metagenomes</taxon>
    </lineage>
</organism>
<sequence length="592" mass="65816">MKLRTQLFLSSSALITVAMVGLVVGMFGVLSLTQSQKLSMNSTLNIIKSTLAMRQEIGTQVTMLLKEDLNLEDLKASDARFKQSLSVAKTHAVAESDRIAMAELETTYASYDVILRRPMTLRRELLSNDIFSSKVSIIRDRLNEIQNRYIDKVKRAEAAAHQRAWLIAGLLGLIGLAVLLLGLLTANSIARRFAQPIEGLARAADQISTGDFNVLLPISPVLEISALSRRFGAMAEALREFKSSDVNALQGEQRRLQAVLDSIDDGLLILDQDGEVEHFNPVARRQLDWDSRELGQSLGVAMGRPELDEQVRDVLAGNPHSSSEQEDLQVKVAGEMRLLDYSLTPVLRTDTWVQGAVMVLRDVTDERAFERVRREFVLRASHELRTPVTGMHMAFSLFQERASFAQGSRESDLLVVVDEEMRRLVDLINDLLNFSRYQNGLQKLELTPCDPGELVAQAAARFAVQARELNINLEVDIHDEMPHARWDRLQIERVLDNLLGNALRHTPTDGNVRLQARRQGERILLSVEDNGEGIAFSQQGRVFEPFVQVGGKKGGAGLGLALCREIVQLHGGHIGVQSKLGHGAQFYVSLPL</sequence>
<evidence type="ECO:0000256" key="7">
    <source>
        <dbReference type="ARBA" id="ARBA00022741"/>
    </source>
</evidence>
<dbReference type="NCBIfam" id="TIGR00229">
    <property type="entry name" value="sensory_box"/>
    <property type="match status" value="1"/>
</dbReference>
<evidence type="ECO:0000259" key="13">
    <source>
        <dbReference type="PROSITE" id="PS50885"/>
    </source>
</evidence>
<dbReference type="InterPro" id="IPR004358">
    <property type="entry name" value="Sig_transdc_His_kin-like_C"/>
</dbReference>
<keyword evidence="4" id="KW-1003">Cell membrane</keyword>
<dbReference type="SMART" id="SM00387">
    <property type="entry name" value="HATPase_c"/>
    <property type="match status" value="1"/>
</dbReference>
<dbReference type="PROSITE" id="PS50885">
    <property type="entry name" value="HAMP"/>
    <property type="match status" value="1"/>
</dbReference>
<dbReference type="InterPro" id="IPR038320">
    <property type="entry name" value="KinB_N_sf"/>
</dbReference>
<gene>
    <name evidence="14" type="ORF">LCGC14_0136830</name>
</gene>
<dbReference type="GO" id="GO:0000155">
    <property type="term" value="F:phosphorelay sensor kinase activity"/>
    <property type="evidence" value="ECO:0007669"/>
    <property type="project" value="InterPro"/>
</dbReference>
<evidence type="ECO:0000256" key="9">
    <source>
        <dbReference type="ARBA" id="ARBA00022840"/>
    </source>
</evidence>
<dbReference type="InterPro" id="IPR036097">
    <property type="entry name" value="HisK_dim/P_sf"/>
</dbReference>
<dbReference type="InterPro" id="IPR003660">
    <property type="entry name" value="HAMP_dom"/>
</dbReference>
<keyword evidence="10" id="KW-1133">Transmembrane helix</keyword>
<dbReference type="EC" id="2.7.13.3" evidence="3"/>
<dbReference type="GO" id="GO:0005886">
    <property type="term" value="C:plasma membrane"/>
    <property type="evidence" value="ECO:0007669"/>
    <property type="project" value="UniProtKB-SubCell"/>
</dbReference>
<dbReference type="Pfam" id="PF16767">
    <property type="entry name" value="KinB_sensor"/>
    <property type="match status" value="1"/>
</dbReference>
<dbReference type="InterPro" id="IPR000014">
    <property type="entry name" value="PAS"/>
</dbReference>
<evidence type="ECO:0000259" key="12">
    <source>
        <dbReference type="PROSITE" id="PS50112"/>
    </source>
</evidence>
<dbReference type="InterPro" id="IPR003594">
    <property type="entry name" value="HATPase_dom"/>
</dbReference>
<dbReference type="PRINTS" id="PR00344">
    <property type="entry name" value="BCTRLSENSOR"/>
</dbReference>
<dbReference type="AlphaFoldDB" id="A0A0F9VID2"/>
<dbReference type="CDD" id="cd00130">
    <property type="entry name" value="PAS"/>
    <property type="match status" value="1"/>
</dbReference>
<evidence type="ECO:0000256" key="2">
    <source>
        <dbReference type="ARBA" id="ARBA00004651"/>
    </source>
</evidence>
<dbReference type="CDD" id="cd00082">
    <property type="entry name" value="HisKA"/>
    <property type="match status" value="1"/>
</dbReference>
<feature type="domain" description="Histidine kinase" evidence="11">
    <location>
        <begin position="379"/>
        <end position="592"/>
    </location>
</feature>
<keyword evidence="10" id="KW-0812">Transmembrane</keyword>
<feature type="transmembrane region" description="Helical" evidence="10">
    <location>
        <begin position="164"/>
        <end position="186"/>
    </location>
</feature>
<name>A0A0F9VID2_9ZZZZ</name>
<proteinExistence type="predicted"/>
<keyword evidence="10" id="KW-0472">Membrane</keyword>
<evidence type="ECO:0000256" key="8">
    <source>
        <dbReference type="ARBA" id="ARBA00022777"/>
    </source>
</evidence>
<dbReference type="SUPFAM" id="SSF158472">
    <property type="entry name" value="HAMP domain-like"/>
    <property type="match status" value="1"/>
</dbReference>
<dbReference type="SMART" id="SM00091">
    <property type="entry name" value="PAS"/>
    <property type="match status" value="1"/>
</dbReference>
<evidence type="ECO:0000256" key="5">
    <source>
        <dbReference type="ARBA" id="ARBA00022553"/>
    </source>
</evidence>
<evidence type="ECO:0000256" key="4">
    <source>
        <dbReference type="ARBA" id="ARBA00022475"/>
    </source>
</evidence>
<dbReference type="SMART" id="SM00304">
    <property type="entry name" value="HAMP"/>
    <property type="match status" value="1"/>
</dbReference>
<evidence type="ECO:0000256" key="3">
    <source>
        <dbReference type="ARBA" id="ARBA00012438"/>
    </source>
</evidence>
<evidence type="ECO:0000259" key="11">
    <source>
        <dbReference type="PROSITE" id="PS50109"/>
    </source>
</evidence>
<dbReference type="Pfam" id="PF00512">
    <property type="entry name" value="HisKA"/>
    <property type="match status" value="1"/>
</dbReference>
<protein>
    <recommendedName>
        <fullName evidence="3">histidine kinase</fullName>
        <ecNumber evidence="3">2.7.13.3</ecNumber>
    </recommendedName>
</protein>
<keyword evidence="6" id="KW-0808">Transferase</keyword>
<dbReference type="PANTHER" id="PTHR44936">
    <property type="entry name" value="SENSOR PROTEIN CREC"/>
    <property type="match status" value="1"/>
</dbReference>
<feature type="domain" description="HAMP" evidence="13">
    <location>
        <begin position="191"/>
        <end position="243"/>
    </location>
</feature>
<keyword evidence="9" id="KW-0067">ATP-binding</keyword>
<dbReference type="Gene3D" id="3.30.450.20">
    <property type="entry name" value="PAS domain"/>
    <property type="match status" value="1"/>
</dbReference>
<dbReference type="InterPro" id="IPR003661">
    <property type="entry name" value="HisK_dim/P_dom"/>
</dbReference>
<feature type="domain" description="PAS" evidence="12">
    <location>
        <begin position="252"/>
        <end position="294"/>
    </location>
</feature>
<dbReference type="Pfam" id="PF00672">
    <property type="entry name" value="HAMP"/>
    <property type="match status" value="1"/>
</dbReference>
<dbReference type="GO" id="GO:0005524">
    <property type="term" value="F:ATP binding"/>
    <property type="evidence" value="ECO:0007669"/>
    <property type="project" value="UniProtKB-KW"/>
</dbReference>
<dbReference type="SMART" id="SM00388">
    <property type="entry name" value="HisKA"/>
    <property type="match status" value="1"/>
</dbReference>
<dbReference type="Pfam" id="PF02518">
    <property type="entry name" value="HATPase_c"/>
    <property type="match status" value="1"/>
</dbReference>
<evidence type="ECO:0000313" key="14">
    <source>
        <dbReference type="EMBL" id="KKN99592.1"/>
    </source>
</evidence>
<evidence type="ECO:0000256" key="1">
    <source>
        <dbReference type="ARBA" id="ARBA00000085"/>
    </source>
</evidence>
<keyword evidence="7" id="KW-0547">Nucleotide-binding</keyword>